<dbReference type="InterPro" id="IPR036388">
    <property type="entry name" value="WH-like_DNA-bd_sf"/>
</dbReference>
<dbReference type="InterPro" id="IPR036390">
    <property type="entry name" value="WH_DNA-bd_sf"/>
</dbReference>
<dbReference type="RefSeq" id="WP_035274164.1">
    <property type="nucleotide sequence ID" value="NZ_AUBJ02000001.1"/>
</dbReference>
<proteinExistence type="predicted"/>
<sequence>MSLTPPDSWIAIRRTVRDCDATPLPGALRLTDLLVLLELDRQPQQAGSVAETLGISPSGLTRIAHRLEDRRLLHRVRCFHDRRGVLLMATPDGVARTRMAYPHAQTVIRAGTTRLRELASRP</sequence>
<dbReference type="PANTHER" id="PTHR33164:SF43">
    <property type="entry name" value="HTH-TYPE TRANSCRIPTIONAL REPRESSOR YETL"/>
    <property type="match status" value="1"/>
</dbReference>
<feature type="domain" description="HTH marR-type" evidence="1">
    <location>
        <begin position="21"/>
        <end position="120"/>
    </location>
</feature>
<evidence type="ECO:0000313" key="2">
    <source>
        <dbReference type="EMBL" id="MCP2331254.1"/>
    </source>
</evidence>
<reference evidence="2 3" key="2">
    <citation type="submission" date="2022-06" db="EMBL/GenBank/DDBJ databases">
        <title>Genomic Encyclopedia of Type Strains, Phase I: the one thousand microbial genomes (KMG-I) project.</title>
        <authorList>
            <person name="Kyrpides N."/>
        </authorList>
    </citation>
    <scope>NUCLEOTIDE SEQUENCE [LARGE SCALE GENOMIC DNA]</scope>
    <source>
        <strain evidence="2 3">DSM 43889</strain>
    </source>
</reference>
<name>A0ABT1JFI3_ACTCY</name>
<comment type="caution">
    <text evidence="2">The sequence shown here is derived from an EMBL/GenBank/DDBJ whole genome shotgun (WGS) entry which is preliminary data.</text>
</comment>
<gene>
    <name evidence="2" type="ORF">G443_001524</name>
</gene>
<accession>A0ABT1JFI3</accession>
<dbReference type="SMART" id="SM00347">
    <property type="entry name" value="HTH_MARR"/>
    <property type="match status" value="1"/>
</dbReference>
<dbReference type="Pfam" id="PF12802">
    <property type="entry name" value="MarR_2"/>
    <property type="match status" value="1"/>
</dbReference>
<organism evidence="2 3">
    <name type="scientific">Actinoalloteichus caeruleus DSM 43889</name>
    <dbReference type="NCBI Taxonomy" id="1120930"/>
    <lineage>
        <taxon>Bacteria</taxon>
        <taxon>Bacillati</taxon>
        <taxon>Actinomycetota</taxon>
        <taxon>Actinomycetes</taxon>
        <taxon>Pseudonocardiales</taxon>
        <taxon>Pseudonocardiaceae</taxon>
        <taxon>Actinoalloteichus</taxon>
        <taxon>Actinoalloteichus cyanogriseus</taxon>
    </lineage>
</organism>
<keyword evidence="3" id="KW-1185">Reference proteome</keyword>
<dbReference type="PANTHER" id="PTHR33164">
    <property type="entry name" value="TRANSCRIPTIONAL REGULATOR, MARR FAMILY"/>
    <property type="match status" value="1"/>
</dbReference>
<dbReference type="InterPro" id="IPR000835">
    <property type="entry name" value="HTH_MarR-typ"/>
</dbReference>
<dbReference type="EMBL" id="AUBJ02000001">
    <property type="protein sequence ID" value="MCP2331254.1"/>
    <property type="molecule type" value="Genomic_DNA"/>
</dbReference>
<dbReference type="InterPro" id="IPR039422">
    <property type="entry name" value="MarR/SlyA-like"/>
</dbReference>
<dbReference type="GO" id="GO:0003677">
    <property type="term" value="F:DNA binding"/>
    <property type="evidence" value="ECO:0007669"/>
    <property type="project" value="UniProtKB-KW"/>
</dbReference>
<dbReference type="SUPFAM" id="SSF46785">
    <property type="entry name" value="Winged helix' DNA-binding domain"/>
    <property type="match status" value="1"/>
</dbReference>
<evidence type="ECO:0000313" key="3">
    <source>
        <dbReference type="Proteomes" id="UP000791080"/>
    </source>
</evidence>
<dbReference type="Gene3D" id="1.10.10.10">
    <property type="entry name" value="Winged helix-like DNA-binding domain superfamily/Winged helix DNA-binding domain"/>
    <property type="match status" value="1"/>
</dbReference>
<protein>
    <submittedName>
        <fullName evidence="2">DNA-binding transcriptional regulator, MarR family</fullName>
    </submittedName>
</protein>
<evidence type="ECO:0000259" key="1">
    <source>
        <dbReference type="SMART" id="SM00347"/>
    </source>
</evidence>
<keyword evidence="2" id="KW-0238">DNA-binding</keyword>
<dbReference type="Proteomes" id="UP000791080">
    <property type="component" value="Unassembled WGS sequence"/>
</dbReference>
<reference evidence="2 3" key="1">
    <citation type="submission" date="2013-07" db="EMBL/GenBank/DDBJ databases">
        <authorList>
            <consortium name="DOE Joint Genome Institute"/>
            <person name="Reeve W."/>
            <person name="Huntemann M."/>
            <person name="Han J."/>
            <person name="Chen A."/>
            <person name="Kyrpides N."/>
            <person name="Mavromatis K."/>
            <person name="Markowitz V."/>
            <person name="Palaniappan K."/>
            <person name="Ivanova N."/>
            <person name="Schaumberg A."/>
            <person name="Pati A."/>
            <person name="Liolios K."/>
            <person name="Nordberg H.P."/>
            <person name="Cantor M.N."/>
            <person name="Hua S.X."/>
            <person name="Woyke T."/>
        </authorList>
    </citation>
    <scope>NUCLEOTIDE SEQUENCE [LARGE SCALE GENOMIC DNA]</scope>
    <source>
        <strain evidence="2 3">DSM 43889</strain>
    </source>
</reference>